<sequence>DKTIAIDIEEIYESPTAIVLMNLGGPSTLDGVQDFLTRLFSDPDLIPIPFQQSVAPIIAKRRTSRIQEQYAKIGGGSPILFWTQKQGSALEKLMDEISPLS</sequence>
<evidence type="ECO:0000313" key="1">
    <source>
        <dbReference type="EMBL" id="CAG8800904.1"/>
    </source>
</evidence>
<evidence type="ECO:0000313" key="2">
    <source>
        <dbReference type="Proteomes" id="UP000789920"/>
    </source>
</evidence>
<proteinExistence type="predicted"/>
<protein>
    <submittedName>
        <fullName evidence="1">36061_t:CDS:1</fullName>
    </submittedName>
</protein>
<reference evidence="1" key="1">
    <citation type="submission" date="2021-06" db="EMBL/GenBank/DDBJ databases">
        <authorList>
            <person name="Kallberg Y."/>
            <person name="Tangrot J."/>
            <person name="Rosling A."/>
        </authorList>
    </citation>
    <scope>NUCLEOTIDE SEQUENCE</scope>
    <source>
        <strain evidence="1">MA461A</strain>
    </source>
</reference>
<dbReference type="EMBL" id="CAJVQC010060556">
    <property type="protein sequence ID" value="CAG8800904.1"/>
    <property type="molecule type" value="Genomic_DNA"/>
</dbReference>
<organism evidence="1 2">
    <name type="scientific">Racocetra persica</name>
    <dbReference type="NCBI Taxonomy" id="160502"/>
    <lineage>
        <taxon>Eukaryota</taxon>
        <taxon>Fungi</taxon>
        <taxon>Fungi incertae sedis</taxon>
        <taxon>Mucoromycota</taxon>
        <taxon>Glomeromycotina</taxon>
        <taxon>Glomeromycetes</taxon>
        <taxon>Diversisporales</taxon>
        <taxon>Gigasporaceae</taxon>
        <taxon>Racocetra</taxon>
    </lineage>
</organism>
<dbReference type="Proteomes" id="UP000789920">
    <property type="component" value="Unassembled WGS sequence"/>
</dbReference>
<feature type="non-terminal residue" evidence="1">
    <location>
        <position position="1"/>
    </location>
</feature>
<feature type="non-terminal residue" evidence="1">
    <location>
        <position position="101"/>
    </location>
</feature>
<gene>
    <name evidence="1" type="ORF">RPERSI_LOCUS21009</name>
</gene>
<comment type="caution">
    <text evidence="1">The sequence shown here is derived from an EMBL/GenBank/DDBJ whole genome shotgun (WGS) entry which is preliminary data.</text>
</comment>
<accession>A0ACA9RNN0</accession>
<name>A0ACA9RNN0_9GLOM</name>
<keyword evidence="2" id="KW-1185">Reference proteome</keyword>